<dbReference type="EC" id="1.2.1.3" evidence="3"/>
<dbReference type="InterPro" id="IPR015590">
    <property type="entry name" value="Aldehyde_DH_dom"/>
</dbReference>
<dbReference type="SUPFAM" id="SSF53720">
    <property type="entry name" value="ALDH-like"/>
    <property type="match status" value="1"/>
</dbReference>
<dbReference type="Pfam" id="PF00171">
    <property type="entry name" value="Aldedh"/>
    <property type="match status" value="2"/>
</dbReference>
<feature type="non-terminal residue" evidence="8">
    <location>
        <position position="362"/>
    </location>
</feature>
<dbReference type="InterPro" id="IPR016162">
    <property type="entry name" value="Ald_DH_N"/>
</dbReference>
<name>A0A3E2GUB1_SCYLI</name>
<reference evidence="8 9" key="1">
    <citation type="submission" date="2018-05" db="EMBL/GenBank/DDBJ databases">
        <title>Draft genome sequence of Scytalidium lignicola DSM 105466, a ubiquitous saprotrophic fungus.</title>
        <authorList>
            <person name="Buettner E."/>
            <person name="Gebauer A.M."/>
            <person name="Hofrichter M."/>
            <person name="Liers C."/>
            <person name="Kellner H."/>
        </authorList>
    </citation>
    <scope>NUCLEOTIDE SEQUENCE [LARGE SCALE GENOMIC DNA]</scope>
    <source>
        <strain evidence="8 9">DSM 105466</strain>
    </source>
</reference>
<evidence type="ECO:0000256" key="5">
    <source>
        <dbReference type="PROSITE-ProRule" id="PRU10007"/>
    </source>
</evidence>
<protein>
    <recommendedName>
        <fullName evidence="3">aldehyde dehydrogenase (NAD(+))</fullName>
        <ecNumber evidence="3">1.2.1.3</ecNumber>
    </recommendedName>
</protein>
<dbReference type="AlphaFoldDB" id="A0A3E2GUB1"/>
<organism evidence="8 9">
    <name type="scientific">Scytalidium lignicola</name>
    <name type="common">Hyphomycete</name>
    <dbReference type="NCBI Taxonomy" id="5539"/>
    <lineage>
        <taxon>Eukaryota</taxon>
        <taxon>Fungi</taxon>
        <taxon>Dikarya</taxon>
        <taxon>Ascomycota</taxon>
        <taxon>Pezizomycotina</taxon>
        <taxon>Leotiomycetes</taxon>
        <taxon>Leotiomycetes incertae sedis</taxon>
        <taxon>Scytalidium</taxon>
    </lineage>
</organism>
<gene>
    <name evidence="8" type="ORF">B7463_g11661</name>
</gene>
<evidence type="ECO:0000256" key="6">
    <source>
        <dbReference type="RuleBase" id="RU003345"/>
    </source>
</evidence>
<keyword evidence="2 6" id="KW-0560">Oxidoreductase</keyword>
<dbReference type="InterPro" id="IPR029510">
    <property type="entry name" value="Ald_DH_CS_GLU"/>
</dbReference>
<feature type="domain" description="Aldehyde dehydrogenase" evidence="7">
    <location>
        <begin position="219"/>
        <end position="326"/>
    </location>
</feature>
<evidence type="ECO:0000256" key="4">
    <source>
        <dbReference type="ARBA" id="ARBA00049194"/>
    </source>
</evidence>
<dbReference type="PANTHER" id="PTHR11699">
    <property type="entry name" value="ALDEHYDE DEHYDROGENASE-RELATED"/>
    <property type="match status" value="1"/>
</dbReference>
<evidence type="ECO:0000256" key="1">
    <source>
        <dbReference type="ARBA" id="ARBA00009986"/>
    </source>
</evidence>
<dbReference type="InterPro" id="IPR016161">
    <property type="entry name" value="Ald_DH/histidinol_DH"/>
</dbReference>
<dbReference type="GO" id="GO:0004029">
    <property type="term" value="F:aldehyde dehydrogenase (NAD+) activity"/>
    <property type="evidence" value="ECO:0007669"/>
    <property type="project" value="UniProtKB-EC"/>
</dbReference>
<dbReference type="OMA" id="VWINEAQ"/>
<dbReference type="EMBL" id="NCSJ02000414">
    <property type="protein sequence ID" value="RFU24676.1"/>
    <property type="molecule type" value="Genomic_DNA"/>
</dbReference>
<dbReference type="InterPro" id="IPR016163">
    <property type="entry name" value="Ald_DH_C"/>
</dbReference>
<keyword evidence="9" id="KW-1185">Reference proteome</keyword>
<dbReference type="Gene3D" id="3.40.605.10">
    <property type="entry name" value="Aldehyde Dehydrogenase, Chain A, domain 1"/>
    <property type="match status" value="1"/>
</dbReference>
<dbReference type="STRING" id="5539.A0A3E2GUB1"/>
<dbReference type="Gene3D" id="3.40.309.10">
    <property type="entry name" value="Aldehyde Dehydrogenase, Chain A, domain 2"/>
    <property type="match status" value="2"/>
</dbReference>
<evidence type="ECO:0000256" key="3">
    <source>
        <dbReference type="ARBA" id="ARBA00024226"/>
    </source>
</evidence>
<accession>A0A3E2GUB1</accession>
<comment type="similarity">
    <text evidence="1 6">Belongs to the aldehyde dehydrogenase family.</text>
</comment>
<feature type="non-terminal residue" evidence="8">
    <location>
        <position position="1"/>
    </location>
</feature>
<dbReference type="PROSITE" id="PS00687">
    <property type="entry name" value="ALDEHYDE_DEHYDR_GLU"/>
    <property type="match status" value="1"/>
</dbReference>
<evidence type="ECO:0000313" key="9">
    <source>
        <dbReference type="Proteomes" id="UP000258309"/>
    </source>
</evidence>
<proteinExistence type="inferred from homology"/>
<feature type="active site" evidence="5">
    <location>
        <position position="178"/>
    </location>
</feature>
<sequence>MTPKSISFDSLVKHENDFTKLLMMETGLSMSSANGEVRKSIMWFRAHLRFSLPEITVRDDSTVKIITRYTPLGVTGIITPWNAPLLLAVGKILPALITGCPVIIKPSPFSPYTALKLVELGNKFLPPGVIQVLSGDEQLGPWMVSHKNIAKISFTSSTTVGKRIAEAAAPLMKRLTLELGGNDAAIILPDVDIPTAAMQVTMGFQRMPPLLSQSKTNCNSKVKAFYEDCVKRGFRFAFGDGNIDTAVRGYFCPLTIVDNPPDDSMIVSDEPFGPIVPVQPWEDEIKVIEPANNTSTGLGASVWTRDPATADRIARQMEAGNVGHKESGLGGEFGEMGLASYLHISVLGEQVVCATADAGDFK</sequence>
<evidence type="ECO:0000259" key="7">
    <source>
        <dbReference type="Pfam" id="PF00171"/>
    </source>
</evidence>
<evidence type="ECO:0000256" key="2">
    <source>
        <dbReference type="ARBA" id="ARBA00023002"/>
    </source>
</evidence>
<feature type="domain" description="Aldehyde dehydrogenase" evidence="7">
    <location>
        <begin position="10"/>
        <end position="204"/>
    </location>
</feature>
<comment type="catalytic activity">
    <reaction evidence="4">
        <text>an aldehyde + NAD(+) + H2O = a carboxylate + NADH + 2 H(+)</text>
        <dbReference type="Rhea" id="RHEA:16185"/>
        <dbReference type="ChEBI" id="CHEBI:15377"/>
        <dbReference type="ChEBI" id="CHEBI:15378"/>
        <dbReference type="ChEBI" id="CHEBI:17478"/>
        <dbReference type="ChEBI" id="CHEBI:29067"/>
        <dbReference type="ChEBI" id="CHEBI:57540"/>
        <dbReference type="ChEBI" id="CHEBI:57945"/>
        <dbReference type="EC" id="1.2.1.3"/>
    </reaction>
</comment>
<dbReference type="OrthoDB" id="310895at2759"/>
<comment type="caution">
    <text evidence="8">The sequence shown here is derived from an EMBL/GenBank/DDBJ whole genome shotgun (WGS) entry which is preliminary data.</text>
</comment>
<dbReference type="Proteomes" id="UP000258309">
    <property type="component" value="Unassembled WGS sequence"/>
</dbReference>
<evidence type="ECO:0000313" key="8">
    <source>
        <dbReference type="EMBL" id="RFU24676.1"/>
    </source>
</evidence>